<dbReference type="Gene3D" id="2.30.42.10">
    <property type="match status" value="1"/>
</dbReference>
<dbReference type="InterPro" id="IPR001478">
    <property type="entry name" value="PDZ"/>
</dbReference>
<proteinExistence type="predicted"/>
<feature type="domain" description="PDZ" evidence="3">
    <location>
        <begin position="261"/>
        <end position="333"/>
    </location>
</feature>
<dbReference type="Pfam" id="PF13180">
    <property type="entry name" value="PDZ_2"/>
    <property type="match status" value="1"/>
</dbReference>
<sequence>MQFLKNHKEWILTFIVGGLAAILLITSDIRQPSEPLQGYASSLKQVRPFVVSIYTQSQLATDNHSLLNDPLLNKYITTLPKSSLGSGILLGENGLVVTNAHVIRDASNIIIQTYDGQRVPAEHYWLDEESDIALIQTKLSIDRALPISTKTQTQVGDIAFTIGNPFGFGQSVSMGIISATSREQSTLTSLTDFIQTDAAINPGNSGGALVNSIGEIIGMNSAVLSASIGAQGIGFAIPINTVKNKVASLQNQPPMQPKIAGFIGIDVIEDNQLNQLRIISVKSGSPAQQAGLQVDDLINKIDGIDFRSRQQLIDYVRSQPVSQELSFNVKRQGQQTRTGVSIAPSR</sequence>
<keyword evidence="2 4" id="KW-0378">Hydrolase</keyword>
<evidence type="ECO:0000313" key="5">
    <source>
        <dbReference type="Proteomes" id="UP001595710"/>
    </source>
</evidence>
<accession>A0ABV7WND8</accession>
<dbReference type="SUPFAM" id="SSF50494">
    <property type="entry name" value="Trypsin-like serine proteases"/>
    <property type="match status" value="1"/>
</dbReference>
<dbReference type="RefSeq" id="WP_290281192.1">
    <property type="nucleotide sequence ID" value="NZ_JAUFQI010000001.1"/>
</dbReference>
<dbReference type="PANTHER" id="PTHR43343:SF3">
    <property type="entry name" value="PROTEASE DO-LIKE 8, CHLOROPLASTIC"/>
    <property type="match status" value="1"/>
</dbReference>
<dbReference type="InterPro" id="IPR009003">
    <property type="entry name" value="Peptidase_S1_PA"/>
</dbReference>
<dbReference type="Pfam" id="PF13365">
    <property type="entry name" value="Trypsin_2"/>
    <property type="match status" value="1"/>
</dbReference>
<keyword evidence="1 4" id="KW-0645">Protease</keyword>
<dbReference type="InterPro" id="IPR001940">
    <property type="entry name" value="Peptidase_S1C"/>
</dbReference>
<dbReference type="InterPro" id="IPR051201">
    <property type="entry name" value="Chloro_Bact_Ser_Proteases"/>
</dbReference>
<dbReference type="GO" id="GO:0008233">
    <property type="term" value="F:peptidase activity"/>
    <property type="evidence" value="ECO:0007669"/>
    <property type="project" value="UniProtKB-KW"/>
</dbReference>
<dbReference type="GO" id="GO:0006508">
    <property type="term" value="P:proteolysis"/>
    <property type="evidence" value="ECO:0007669"/>
    <property type="project" value="UniProtKB-KW"/>
</dbReference>
<dbReference type="SMART" id="SM00228">
    <property type="entry name" value="PDZ"/>
    <property type="match status" value="1"/>
</dbReference>
<gene>
    <name evidence="4" type="ORF">ACFOND_03040</name>
</gene>
<protein>
    <submittedName>
        <fullName evidence="4">S1C family serine protease</fullName>
        <ecNumber evidence="4">3.4.21.-</ecNumber>
    </submittedName>
</protein>
<dbReference type="EMBL" id="JBHRYN010000006">
    <property type="protein sequence ID" value="MFC3700602.1"/>
    <property type="molecule type" value="Genomic_DNA"/>
</dbReference>
<dbReference type="InterPro" id="IPR036034">
    <property type="entry name" value="PDZ_sf"/>
</dbReference>
<evidence type="ECO:0000256" key="1">
    <source>
        <dbReference type="ARBA" id="ARBA00022670"/>
    </source>
</evidence>
<evidence type="ECO:0000313" key="4">
    <source>
        <dbReference type="EMBL" id="MFC3700602.1"/>
    </source>
</evidence>
<evidence type="ECO:0000256" key="2">
    <source>
        <dbReference type="ARBA" id="ARBA00022801"/>
    </source>
</evidence>
<reference evidence="5" key="1">
    <citation type="journal article" date="2019" name="Int. J. Syst. Evol. Microbiol.">
        <title>The Global Catalogue of Microorganisms (GCM) 10K type strain sequencing project: providing services to taxonomists for standard genome sequencing and annotation.</title>
        <authorList>
            <consortium name="The Broad Institute Genomics Platform"/>
            <consortium name="The Broad Institute Genome Sequencing Center for Infectious Disease"/>
            <person name="Wu L."/>
            <person name="Ma J."/>
        </authorList>
    </citation>
    <scope>NUCLEOTIDE SEQUENCE [LARGE SCALE GENOMIC DNA]</scope>
    <source>
        <strain evidence="5">CECT 8288</strain>
    </source>
</reference>
<dbReference type="EC" id="3.4.21.-" evidence="4"/>
<comment type="caution">
    <text evidence="4">The sequence shown here is derived from an EMBL/GenBank/DDBJ whole genome shotgun (WGS) entry which is preliminary data.</text>
</comment>
<dbReference type="Gene3D" id="2.40.10.120">
    <property type="match status" value="1"/>
</dbReference>
<dbReference type="PRINTS" id="PR00834">
    <property type="entry name" value="PROTEASES2C"/>
</dbReference>
<name>A0ABV7WND8_9GAMM</name>
<dbReference type="SUPFAM" id="SSF50156">
    <property type="entry name" value="PDZ domain-like"/>
    <property type="match status" value="1"/>
</dbReference>
<keyword evidence="5" id="KW-1185">Reference proteome</keyword>
<dbReference type="PANTHER" id="PTHR43343">
    <property type="entry name" value="PEPTIDASE S12"/>
    <property type="match status" value="1"/>
</dbReference>
<dbReference type="Proteomes" id="UP001595710">
    <property type="component" value="Unassembled WGS sequence"/>
</dbReference>
<organism evidence="4 5">
    <name type="scientific">Reinekea marina</name>
    <dbReference type="NCBI Taxonomy" id="1310421"/>
    <lineage>
        <taxon>Bacteria</taxon>
        <taxon>Pseudomonadati</taxon>
        <taxon>Pseudomonadota</taxon>
        <taxon>Gammaproteobacteria</taxon>
        <taxon>Oceanospirillales</taxon>
        <taxon>Saccharospirillaceae</taxon>
        <taxon>Reinekea</taxon>
    </lineage>
</organism>
<evidence type="ECO:0000259" key="3">
    <source>
        <dbReference type="SMART" id="SM00228"/>
    </source>
</evidence>